<keyword evidence="2" id="KW-0413">Isomerase</keyword>
<dbReference type="GO" id="GO:0005737">
    <property type="term" value="C:cytoplasm"/>
    <property type="evidence" value="ECO:0007669"/>
    <property type="project" value="TreeGrafter"/>
</dbReference>
<dbReference type="EMBL" id="VWYE01026527">
    <property type="protein sequence ID" value="NXQ35385.1"/>
    <property type="molecule type" value="Genomic_DNA"/>
</dbReference>
<evidence type="ECO:0000313" key="5">
    <source>
        <dbReference type="EMBL" id="NXQ35385.1"/>
    </source>
</evidence>
<evidence type="ECO:0000313" key="6">
    <source>
        <dbReference type="Proteomes" id="UP000571582"/>
    </source>
</evidence>
<evidence type="ECO:0000256" key="3">
    <source>
        <dbReference type="SAM" id="MobiDB-lite"/>
    </source>
</evidence>
<dbReference type="InterPro" id="IPR014001">
    <property type="entry name" value="Helicase_ATP-bd"/>
</dbReference>
<feature type="region of interest" description="Disordered" evidence="3">
    <location>
        <begin position="116"/>
        <end position="200"/>
    </location>
</feature>
<dbReference type="GO" id="GO:0009378">
    <property type="term" value="F:four-way junction helicase activity"/>
    <property type="evidence" value="ECO:0007669"/>
    <property type="project" value="TreeGrafter"/>
</dbReference>
<name>A0A7L2CBH2_9PASS</name>
<keyword evidence="5" id="KW-0347">Helicase</keyword>
<organism evidence="5 6">
    <name type="scientific">Alaudala cheleensis</name>
    <name type="common">Asian short-toed lark</name>
    <dbReference type="NCBI Taxonomy" id="670337"/>
    <lineage>
        <taxon>Eukaryota</taxon>
        <taxon>Metazoa</taxon>
        <taxon>Chordata</taxon>
        <taxon>Craniata</taxon>
        <taxon>Vertebrata</taxon>
        <taxon>Euteleostomi</taxon>
        <taxon>Archelosauria</taxon>
        <taxon>Archosauria</taxon>
        <taxon>Dinosauria</taxon>
        <taxon>Saurischia</taxon>
        <taxon>Theropoda</taxon>
        <taxon>Coelurosauria</taxon>
        <taxon>Aves</taxon>
        <taxon>Neognathae</taxon>
        <taxon>Neoaves</taxon>
        <taxon>Telluraves</taxon>
        <taxon>Australaves</taxon>
        <taxon>Passeriformes</taxon>
        <taxon>Sylvioidea</taxon>
        <taxon>Alaudidae</taxon>
        <taxon>Alaudala</taxon>
    </lineage>
</organism>
<dbReference type="GO" id="GO:0005694">
    <property type="term" value="C:chromosome"/>
    <property type="evidence" value="ECO:0007669"/>
    <property type="project" value="TreeGrafter"/>
</dbReference>
<dbReference type="AlphaFoldDB" id="A0A7L2CBH2"/>
<dbReference type="Proteomes" id="UP000571582">
    <property type="component" value="Unassembled WGS sequence"/>
</dbReference>
<keyword evidence="5" id="KW-0067">ATP-binding</keyword>
<keyword evidence="5" id="KW-0547">Nucleotide-binding</keyword>
<dbReference type="InterPro" id="IPR027417">
    <property type="entry name" value="P-loop_NTPase"/>
</dbReference>
<feature type="non-terminal residue" evidence="5">
    <location>
        <position position="1"/>
    </location>
</feature>
<dbReference type="SUPFAM" id="SSF52540">
    <property type="entry name" value="P-loop containing nucleoside triphosphate hydrolases"/>
    <property type="match status" value="1"/>
</dbReference>
<comment type="caution">
    <text evidence="5">The sequence shown here is derived from an EMBL/GenBank/DDBJ whole genome shotgun (WGS) entry which is preliminary data.</text>
</comment>
<gene>
    <name evidence="5" type="primary">Recql4</name>
    <name evidence="5" type="ORF">ALACHE_R15238</name>
</gene>
<reference evidence="5 6" key="1">
    <citation type="submission" date="2019-09" db="EMBL/GenBank/DDBJ databases">
        <title>Bird 10,000 Genomes (B10K) Project - Family phase.</title>
        <authorList>
            <person name="Zhang G."/>
        </authorList>
    </citation>
    <scope>NUCLEOTIDE SEQUENCE [LARGE SCALE GENOMIC DNA]</scope>
    <source>
        <strain evidence="5">B10K-DU-001-15</strain>
        <tissue evidence="5">Muscle</tissue>
    </source>
</reference>
<evidence type="ECO:0000256" key="1">
    <source>
        <dbReference type="ARBA" id="ARBA00005446"/>
    </source>
</evidence>
<dbReference type="GO" id="GO:0005634">
    <property type="term" value="C:nucleus"/>
    <property type="evidence" value="ECO:0007669"/>
    <property type="project" value="TreeGrafter"/>
</dbReference>
<dbReference type="GO" id="GO:0043138">
    <property type="term" value="F:3'-5' DNA helicase activity"/>
    <property type="evidence" value="ECO:0007669"/>
    <property type="project" value="TreeGrafter"/>
</dbReference>
<keyword evidence="6" id="KW-1185">Reference proteome</keyword>
<evidence type="ECO:0000259" key="4">
    <source>
        <dbReference type="PROSITE" id="PS51192"/>
    </source>
</evidence>
<proteinExistence type="inferred from homology"/>
<comment type="similarity">
    <text evidence="1">Belongs to the helicase family. RecQ subfamily.</text>
</comment>
<feature type="domain" description="Helicase ATP-binding" evidence="4">
    <location>
        <begin position="1"/>
        <end position="56"/>
    </location>
</feature>
<dbReference type="PANTHER" id="PTHR13710">
    <property type="entry name" value="DNA HELICASE RECQ FAMILY MEMBER"/>
    <property type="match status" value="1"/>
</dbReference>
<dbReference type="PANTHER" id="PTHR13710:SF108">
    <property type="entry name" value="ATP-DEPENDENT DNA HELICASE Q4"/>
    <property type="match status" value="1"/>
</dbReference>
<feature type="non-terminal residue" evidence="5">
    <location>
        <position position="467"/>
    </location>
</feature>
<keyword evidence="5" id="KW-0378">Hydrolase</keyword>
<evidence type="ECO:0000256" key="2">
    <source>
        <dbReference type="ARBA" id="ARBA00023235"/>
    </source>
</evidence>
<sequence>VHCISQWSHNFRPAYLRICKVLRERLGVRCFLGLTATATAATARDVAQHLGIPPENGIAIGAAGIPENLRLSVSMDPDRDQALLWLLGSGPLAWAGSVLVYCTRREESERLAELIRRELPPIPAPEPTGKRRKNPGKGEGKTRERGGKSPGKGEGETQGKVRGKPRERGGENPRKGEGKGMGKVWEKPGKGGEKTEGKEILGRKSKNIDFFPWISPFCSPQDQDLLELRRHIHENSVDFLAVKTLILRVFAPCKCLEIHGKTQENSKEIPEKSRICRGHERSIPIQEFVEALDLREEGIETLLCLLELHPSKFLQLFPPVHSRCRLRIPGNSPERLREAALGCPPLGFLLARGRSGTLGISGSLEFDAVALSDSMGWEFQRVRESLRRLQWESRRAGKGSGIQVEFQEFSFHFRALGDLSPSELDSLCEFLHSQILARETSELRRLRSCFRTFRRSGIPRNPQPSQK</sequence>
<dbReference type="Gene3D" id="3.40.50.300">
    <property type="entry name" value="P-loop containing nucleotide triphosphate hydrolases"/>
    <property type="match status" value="1"/>
</dbReference>
<dbReference type="PROSITE" id="PS51192">
    <property type="entry name" value="HELICASE_ATP_BIND_1"/>
    <property type="match status" value="1"/>
</dbReference>
<accession>A0A7L2CBH2</accession>
<protein>
    <submittedName>
        <fullName evidence="5">RECQ4 helicase</fullName>
    </submittedName>
</protein>
<dbReference type="GO" id="GO:0000724">
    <property type="term" value="P:double-strand break repair via homologous recombination"/>
    <property type="evidence" value="ECO:0007669"/>
    <property type="project" value="TreeGrafter"/>
</dbReference>
<feature type="compositionally biased region" description="Basic and acidic residues" evidence="3">
    <location>
        <begin position="136"/>
        <end position="200"/>
    </location>
</feature>
<dbReference type="GO" id="GO:0000723">
    <property type="term" value="P:telomere maintenance"/>
    <property type="evidence" value="ECO:0007669"/>
    <property type="project" value="TreeGrafter"/>
</dbReference>